<dbReference type="AlphaFoldDB" id="A0A518HMI9"/>
<gene>
    <name evidence="1" type="ORF">Enr13x_19160</name>
</gene>
<dbReference type="KEGG" id="snep:Enr13x_19160"/>
<protein>
    <submittedName>
        <fullName evidence="1">Nitrate reductase cytochrome c-type subunit (NapB)</fullName>
    </submittedName>
</protein>
<accession>A0A518HMI9</accession>
<dbReference type="RefSeq" id="WP_145385703.1">
    <property type="nucleotide sequence ID" value="NZ_CP037423.1"/>
</dbReference>
<dbReference type="Gene3D" id="3.90.10.10">
    <property type="entry name" value="Cytochrome C3"/>
    <property type="match status" value="1"/>
</dbReference>
<name>A0A518HMI9_9BACT</name>
<reference evidence="1 2" key="1">
    <citation type="submission" date="2019-03" db="EMBL/GenBank/DDBJ databases">
        <title>Deep-cultivation of Planctomycetes and their phenomic and genomic characterization uncovers novel biology.</title>
        <authorList>
            <person name="Wiegand S."/>
            <person name="Jogler M."/>
            <person name="Boedeker C."/>
            <person name="Pinto D."/>
            <person name="Vollmers J."/>
            <person name="Rivas-Marin E."/>
            <person name="Kohn T."/>
            <person name="Peeters S.H."/>
            <person name="Heuer A."/>
            <person name="Rast P."/>
            <person name="Oberbeckmann S."/>
            <person name="Bunk B."/>
            <person name="Jeske O."/>
            <person name="Meyerdierks A."/>
            <person name="Storesund J.E."/>
            <person name="Kallscheuer N."/>
            <person name="Luecker S."/>
            <person name="Lage O.M."/>
            <person name="Pohl T."/>
            <person name="Merkel B.J."/>
            <person name="Hornburger P."/>
            <person name="Mueller R.-W."/>
            <person name="Bruemmer F."/>
            <person name="Labrenz M."/>
            <person name="Spormann A.M."/>
            <person name="Op den Camp H."/>
            <person name="Overmann J."/>
            <person name="Amann R."/>
            <person name="Jetten M.S.M."/>
            <person name="Mascher T."/>
            <person name="Medema M.H."/>
            <person name="Devos D.P."/>
            <person name="Kaster A.-K."/>
            <person name="Ovreas L."/>
            <person name="Rohde M."/>
            <person name="Galperin M.Y."/>
            <person name="Jogler C."/>
        </authorList>
    </citation>
    <scope>NUCLEOTIDE SEQUENCE [LARGE SCALE GENOMIC DNA]</scope>
    <source>
        <strain evidence="1 2">Enr13</strain>
    </source>
</reference>
<proteinExistence type="predicted"/>
<sequence length="273" mass="28750">MSGQDKPARRGRLMSLFLFTAIAVAAIGYLVGLSDGVPMPDGVSERSPTEVAETSAADASGKIVPAVNYAEIPGTPMGPTVAYQSKPVALSDQPEYDLFKQIEPSEADKAASSRIRSSRRAYNGAPPIIPHAVENTTDAACYACHGGGIQMAGMKASVMSHAYLANCVQCHAPPPPTPFQDQPHDVENSFVGLAAPQAGKRAYPGAPPTIPHSQWMRESCNACHGGPNGWAGMESTHPWRTNCTQCHAPSAILDQAIPAETVPMLPPLDVVVN</sequence>
<dbReference type="InterPro" id="IPR036280">
    <property type="entry name" value="Multihaem_cyt_sf"/>
</dbReference>
<dbReference type="EMBL" id="CP037423">
    <property type="protein sequence ID" value="QDV42073.1"/>
    <property type="molecule type" value="Genomic_DNA"/>
</dbReference>
<organism evidence="1 2">
    <name type="scientific">Stieleria neptunia</name>
    <dbReference type="NCBI Taxonomy" id="2527979"/>
    <lineage>
        <taxon>Bacteria</taxon>
        <taxon>Pseudomonadati</taxon>
        <taxon>Planctomycetota</taxon>
        <taxon>Planctomycetia</taxon>
        <taxon>Pirellulales</taxon>
        <taxon>Pirellulaceae</taxon>
        <taxon>Stieleria</taxon>
    </lineage>
</organism>
<dbReference type="OrthoDB" id="269685at2"/>
<dbReference type="Proteomes" id="UP000319004">
    <property type="component" value="Chromosome"/>
</dbReference>
<dbReference type="SUPFAM" id="SSF48695">
    <property type="entry name" value="Multiheme cytochromes"/>
    <property type="match status" value="1"/>
</dbReference>
<keyword evidence="2" id="KW-1185">Reference proteome</keyword>
<evidence type="ECO:0000313" key="1">
    <source>
        <dbReference type="EMBL" id="QDV42073.1"/>
    </source>
</evidence>
<evidence type="ECO:0000313" key="2">
    <source>
        <dbReference type="Proteomes" id="UP000319004"/>
    </source>
</evidence>